<organism evidence="1 2">
    <name type="scientific">Clonostachys rhizophaga</name>
    <dbReference type="NCBI Taxonomy" id="160324"/>
    <lineage>
        <taxon>Eukaryota</taxon>
        <taxon>Fungi</taxon>
        <taxon>Dikarya</taxon>
        <taxon>Ascomycota</taxon>
        <taxon>Pezizomycotina</taxon>
        <taxon>Sordariomycetes</taxon>
        <taxon>Hypocreomycetidae</taxon>
        <taxon>Hypocreales</taxon>
        <taxon>Bionectriaceae</taxon>
        <taxon>Clonostachys</taxon>
    </lineage>
</organism>
<name>A0A9N9YKN7_9HYPO</name>
<proteinExistence type="predicted"/>
<dbReference type="OrthoDB" id="2947043at2759"/>
<keyword evidence="2" id="KW-1185">Reference proteome</keyword>
<reference evidence="1" key="1">
    <citation type="submission" date="2021-10" db="EMBL/GenBank/DDBJ databases">
        <authorList>
            <person name="Piombo E."/>
        </authorList>
    </citation>
    <scope>NUCLEOTIDE SEQUENCE</scope>
</reference>
<evidence type="ECO:0000313" key="2">
    <source>
        <dbReference type="Proteomes" id="UP000696573"/>
    </source>
</evidence>
<comment type="caution">
    <text evidence="1">The sequence shown here is derived from an EMBL/GenBank/DDBJ whole genome shotgun (WGS) entry which is preliminary data.</text>
</comment>
<gene>
    <name evidence="1" type="ORF">CRHIZ90672A_00011899</name>
</gene>
<dbReference type="EMBL" id="CABFNQ020000700">
    <property type="protein sequence ID" value="CAH0024715.1"/>
    <property type="molecule type" value="Genomic_DNA"/>
</dbReference>
<sequence>MTDYTSTREGFQRAMDWSLTGPPEEAIKYVEATVTPDFYQLMNNERLSYAVYAAGIAEWRGKVSEYKPVVREFLRDGDQLAAHMTGTIKVNGVDTDFESFMFAKVDKASRKMEYLIERSIWGPVGGESTNGA</sequence>
<dbReference type="AlphaFoldDB" id="A0A9N9YKN7"/>
<protein>
    <recommendedName>
        <fullName evidence="3">SnoaL-like domain-containing protein</fullName>
    </recommendedName>
</protein>
<accession>A0A9N9YKN7</accession>
<dbReference type="Proteomes" id="UP000696573">
    <property type="component" value="Unassembled WGS sequence"/>
</dbReference>
<evidence type="ECO:0000313" key="1">
    <source>
        <dbReference type="EMBL" id="CAH0024715.1"/>
    </source>
</evidence>
<evidence type="ECO:0008006" key="3">
    <source>
        <dbReference type="Google" id="ProtNLM"/>
    </source>
</evidence>